<evidence type="ECO:0000313" key="9">
    <source>
        <dbReference type="Proteomes" id="UP000240912"/>
    </source>
</evidence>
<keyword evidence="9" id="KW-1185">Reference proteome</keyword>
<evidence type="ECO:0000259" key="7">
    <source>
        <dbReference type="Pfam" id="PF12823"/>
    </source>
</evidence>
<dbReference type="RefSeq" id="WP_107213221.1">
    <property type="nucleotide sequence ID" value="NZ_KZ686268.1"/>
</dbReference>
<dbReference type="EMBL" id="PYLS01000001">
    <property type="protein sequence ID" value="PST84957.1"/>
    <property type="molecule type" value="Genomic_DNA"/>
</dbReference>
<feature type="transmembrane region" description="Helical" evidence="6">
    <location>
        <begin position="45"/>
        <end position="63"/>
    </location>
</feature>
<dbReference type="InterPro" id="IPR023845">
    <property type="entry name" value="DUF3817_TM"/>
</dbReference>
<evidence type="ECO:0000256" key="1">
    <source>
        <dbReference type="ARBA" id="ARBA00004651"/>
    </source>
</evidence>
<name>A0A2T3HRE2_9SPHI</name>
<feature type="domain" description="DUF3817" evidence="7">
    <location>
        <begin position="10"/>
        <end position="96"/>
    </location>
</feature>
<dbReference type="PANTHER" id="PTHR40077">
    <property type="entry name" value="MEMBRANE PROTEIN-RELATED"/>
    <property type="match status" value="1"/>
</dbReference>
<protein>
    <submittedName>
        <fullName evidence="8">DUF3817 domain-containing protein</fullName>
    </submittedName>
</protein>
<feature type="transmembrane region" description="Helical" evidence="6">
    <location>
        <begin position="75"/>
        <end position="92"/>
    </location>
</feature>
<feature type="transmembrane region" description="Helical" evidence="6">
    <location>
        <begin position="12"/>
        <end position="33"/>
    </location>
</feature>
<gene>
    <name evidence="8" type="ORF">C7T94_02220</name>
</gene>
<dbReference type="Pfam" id="PF12823">
    <property type="entry name" value="DUF3817"/>
    <property type="match status" value="1"/>
</dbReference>
<dbReference type="Proteomes" id="UP000240912">
    <property type="component" value="Unassembled WGS sequence"/>
</dbReference>
<evidence type="ECO:0000256" key="5">
    <source>
        <dbReference type="ARBA" id="ARBA00023136"/>
    </source>
</evidence>
<sequence>MYNLLKTPLGRLRLAGYLEGTSLVALLFIGVPLKYLANEPALVRALGPVHGLLFLWFIINTISVGTEQQWKFRQTTMKVLFACLIPFGTFYIDRQLLKPLHRPA</sequence>
<evidence type="ECO:0000256" key="3">
    <source>
        <dbReference type="ARBA" id="ARBA00022692"/>
    </source>
</evidence>
<comment type="subcellular location">
    <subcellularLocation>
        <location evidence="1">Cell membrane</location>
        <topology evidence="1">Multi-pass membrane protein</topology>
    </subcellularLocation>
</comment>
<dbReference type="OrthoDB" id="1121311at2"/>
<proteinExistence type="predicted"/>
<dbReference type="GO" id="GO:0005886">
    <property type="term" value="C:plasma membrane"/>
    <property type="evidence" value="ECO:0007669"/>
    <property type="project" value="UniProtKB-SubCell"/>
</dbReference>
<evidence type="ECO:0000256" key="2">
    <source>
        <dbReference type="ARBA" id="ARBA00022475"/>
    </source>
</evidence>
<evidence type="ECO:0000256" key="4">
    <source>
        <dbReference type="ARBA" id="ARBA00022989"/>
    </source>
</evidence>
<keyword evidence="5 6" id="KW-0472">Membrane</keyword>
<keyword evidence="4 6" id="KW-1133">Transmembrane helix</keyword>
<evidence type="ECO:0000313" key="8">
    <source>
        <dbReference type="EMBL" id="PST84957.1"/>
    </source>
</evidence>
<dbReference type="AlphaFoldDB" id="A0A2T3HRE2"/>
<dbReference type="PANTHER" id="PTHR40077:SF1">
    <property type="entry name" value="MEMBRANE PROTEIN"/>
    <property type="match status" value="1"/>
</dbReference>
<keyword evidence="3 6" id="KW-0812">Transmembrane</keyword>
<organism evidence="8 9">
    <name type="scientific">Pedobacter yulinensis</name>
    <dbReference type="NCBI Taxonomy" id="2126353"/>
    <lineage>
        <taxon>Bacteria</taxon>
        <taxon>Pseudomonadati</taxon>
        <taxon>Bacteroidota</taxon>
        <taxon>Sphingobacteriia</taxon>
        <taxon>Sphingobacteriales</taxon>
        <taxon>Sphingobacteriaceae</taxon>
        <taxon>Pedobacter</taxon>
    </lineage>
</organism>
<accession>A0A2T3HRE2</accession>
<comment type="caution">
    <text evidence="8">The sequence shown here is derived from an EMBL/GenBank/DDBJ whole genome shotgun (WGS) entry which is preliminary data.</text>
</comment>
<evidence type="ECO:0000256" key="6">
    <source>
        <dbReference type="SAM" id="Phobius"/>
    </source>
</evidence>
<dbReference type="NCBIfam" id="TIGR03954">
    <property type="entry name" value="integ_memb_HG"/>
    <property type="match status" value="1"/>
</dbReference>
<reference evidence="8 9" key="1">
    <citation type="submission" date="2018-03" db="EMBL/GenBank/DDBJ databases">
        <authorList>
            <person name="Keele B.F."/>
        </authorList>
    </citation>
    <scope>NUCLEOTIDE SEQUENCE [LARGE SCALE GENOMIC DNA]</scope>
    <source>
        <strain evidence="8 9">YL28-9</strain>
    </source>
</reference>
<keyword evidence="2" id="KW-1003">Cell membrane</keyword>